<dbReference type="VEuPathDB" id="VectorBase:BGLB023812"/>
<name>A0A2C9KUT8_BIOGL</name>
<feature type="disulfide bond" evidence="2">
    <location>
        <begin position="584"/>
        <end position="596"/>
    </location>
</feature>
<keyword evidence="3" id="KW-0472">Membrane</keyword>
<feature type="transmembrane region" description="Helical" evidence="3">
    <location>
        <begin position="846"/>
        <end position="868"/>
    </location>
</feature>
<feature type="domain" description="VWFA" evidence="4">
    <location>
        <begin position="626"/>
        <end position="799"/>
    </location>
</feature>
<feature type="disulfide bond" evidence="2">
    <location>
        <begin position="222"/>
        <end position="240"/>
    </location>
</feature>
<feature type="disulfide bond" evidence="2">
    <location>
        <begin position="215"/>
        <end position="227"/>
    </location>
</feature>
<dbReference type="InterPro" id="IPR050525">
    <property type="entry name" value="ECM_Assembly_Org"/>
</dbReference>
<dbReference type="InterPro" id="IPR036055">
    <property type="entry name" value="LDL_receptor-like_sf"/>
</dbReference>
<feature type="disulfide bond" evidence="2">
    <location>
        <begin position="603"/>
        <end position="618"/>
    </location>
</feature>
<dbReference type="EnsemblMetazoa" id="BGLB023812-RA">
    <property type="protein sequence ID" value="BGLB023812-PA"/>
    <property type="gene ID" value="BGLB023812"/>
</dbReference>
<feature type="transmembrane region" description="Helical" evidence="3">
    <location>
        <begin position="485"/>
        <end position="504"/>
    </location>
</feature>
<evidence type="ECO:0000259" key="4">
    <source>
        <dbReference type="PROSITE" id="PS50234"/>
    </source>
</evidence>
<dbReference type="KEGG" id="bgt:106059789"/>
<dbReference type="SUPFAM" id="SSF53300">
    <property type="entry name" value="vWA-like"/>
    <property type="match status" value="3"/>
</dbReference>
<feature type="domain" description="VWFA" evidence="4">
    <location>
        <begin position="1"/>
        <end position="139"/>
    </location>
</feature>
<dbReference type="InterPro" id="IPR002035">
    <property type="entry name" value="VWF_A"/>
</dbReference>
<dbReference type="OrthoDB" id="6159964at2759"/>
<evidence type="ECO:0000313" key="5">
    <source>
        <dbReference type="EnsemblMetazoa" id="BGLB023812-PA"/>
    </source>
</evidence>
<dbReference type="PROSITE" id="PS50068">
    <property type="entry name" value="LDLRA_2"/>
    <property type="match status" value="2"/>
</dbReference>
<evidence type="ECO:0000256" key="1">
    <source>
        <dbReference type="ARBA" id="ARBA00023157"/>
    </source>
</evidence>
<keyword evidence="3" id="KW-0812">Transmembrane</keyword>
<dbReference type="Proteomes" id="UP000076420">
    <property type="component" value="Unassembled WGS sequence"/>
</dbReference>
<dbReference type="CDD" id="cd00112">
    <property type="entry name" value="LDLa"/>
    <property type="match status" value="2"/>
</dbReference>
<dbReference type="AlphaFoldDB" id="A0A2C9KUT8"/>
<dbReference type="Gene3D" id="3.40.50.410">
    <property type="entry name" value="von Willebrand factor, type A domain"/>
    <property type="match status" value="3"/>
</dbReference>
<evidence type="ECO:0000256" key="2">
    <source>
        <dbReference type="PROSITE-ProRule" id="PRU00124"/>
    </source>
</evidence>
<dbReference type="PRINTS" id="PR00261">
    <property type="entry name" value="LDLRECEPTOR"/>
</dbReference>
<sequence>MVRFVLYNDSNVLVFNNTEMSSKVKTFQAVDELRWARSDNAEFKSIFNFVASFSTLDFGAHRQSSRNILFLIIFKLNRYNSFNFQILSNTIQGRGIRIVALGVALTDNSLLDSIVSEPTENNKFAVDNFQDLNRIIPKLTSELCPKETLAETVSPTSLTSTAMSDENTGSKEKLIENFSPTAVTSITIPDTTKSSNFSKTDLTLTTVNDTIARSCDSLEWTCTSGQCIDIGHRCDGTDQCTDKSDERKCYCDDKPINLLFAIDDGETEDINNIIKDFIKNFLRDLAVDGKNVIVWFLKYKDTVILAFNRTDVNKVKTLKAVDELKWEPSPYAEFRNIVSYVSSISTTLYFGAHRQKARNILLLITLYLTKHNYKNFAAVANIIQEKGLHIIAVGVELQDYLYLRYVASEPVENNTFAVDSSDDLNKIIPSLTSALCQGNSSNEFTDNFTQTFLASTTLPDETTRISTLASTLVSTASGSADNTTLIVSLVVITILLLAIVAYKFKEKLRCFSRNTRISTISIQSKDQDYLDVDHYDYLQHYELKTEDFSKTQDKDTDYHDLLDYDKYDHYNDVDKQETYMGVGCESSQWTCTIGQCIDIGHRCDGTDQCTDKSDKRKCYCDDKPINLLIAIDEGETEDINIIIRGFLKDFLKDVSVNGKNVMVRFLKYKGATILAFNRTEVSKVKILKAVDELIWESSPYADFRDIVSYVNLVSSYYFGAYRQGARNILLLITVYLNQHNYISFTAVTKIIKEQGMHIIAVGVQLQDNLYLRYVASEPVENNTFAVDAAKDLNKIIPSLTSALCEGNSSNEFTDNFTPTLLALTPVLHKTTGSSTLVSTASGSMDYTALIVSLVVITIFSIFLAIAAYKFKVKFRCFSRNARISTISIQSKDQDYVDVDHYDYLQHYELKTEDLSKTHDKDTDYYDLLDYDKHEHYNDVDKQETYMGVGNDKEVHPEDHYDNLDYKMEMVSGYITPKEVLYNSTTFNDYDKLEQSRGEEHIYGRPRSTGDCTLRPELPAFNKDVKDKPRRGTL</sequence>
<proteinExistence type="predicted"/>
<dbReference type="VEuPathDB" id="VectorBase:BGLAX_044146"/>
<reference evidence="5" key="1">
    <citation type="submission" date="2020-05" db="UniProtKB">
        <authorList>
            <consortium name="EnsemblMetazoa"/>
        </authorList>
    </citation>
    <scope>IDENTIFICATION</scope>
    <source>
        <strain evidence="5">BB02</strain>
    </source>
</reference>
<evidence type="ECO:0000313" key="6">
    <source>
        <dbReference type="Proteomes" id="UP000076420"/>
    </source>
</evidence>
<gene>
    <name evidence="5" type="primary">106059789</name>
</gene>
<dbReference type="Pfam" id="PF00057">
    <property type="entry name" value="Ldl_recept_a"/>
    <property type="match status" value="1"/>
</dbReference>
<organism evidence="5 6">
    <name type="scientific">Biomphalaria glabrata</name>
    <name type="common">Bloodfluke planorb</name>
    <name type="synonym">Freshwater snail</name>
    <dbReference type="NCBI Taxonomy" id="6526"/>
    <lineage>
        <taxon>Eukaryota</taxon>
        <taxon>Metazoa</taxon>
        <taxon>Spiralia</taxon>
        <taxon>Lophotrochozoa</taxon>
        <taxon>Mollusca</taxon>
        <taxon>Gastropoda</taxon>
        <taxon>Heterobranchia</taxon>
        <taxon>Euthyneura</taxon>
        <taxon>Panpulmonata</taxon>
        <taxon>Hygrophila</taxon>
        <taxon>Lymnaeoidea</taxon>
        <taxon>Planorbidae</taxon>
        <taxon>Biomphalaria</taxon>
    </lineage>
</organism>
<dbReference type="SMART" id="SM00192">
    <property type="entry name" value="LDLa"/>
    <property type="match status" value="2"/>
</dbReference>
<dbReference type="InterPro" id="IPR036465">
    <property type="entry name" value="vWFA_dom_sf"/>
</dbReference>
<dbReference type="Gene3D" id="4.10.400.10">
    <property type="entry name" value="Low-density Lipoprotein Receptor"/>
    <property type="match status" value="2"/>
</dbReference>
<keyword evidence="1 2" id="KW-1015">Disulfide bond</keyword>
<keyword evidence="3" id="KW-1133">Transmembrane helix</keyword>
<dbReference type="Pfam" id="PF00092">
    <property type="entry name" value="VWA"/>
    <property type="match status" value="3"/>
</dbReference>
<accession>A0A2C9KUT8</accession>
<dbReference type="PROSITE" id="PS50234">
    <property type="entry name" value="VWFA"/>
    <property type="match status" value="3"/>
</dbReference>
<dbReference type="VEuPathDB" id="VectorBase:BGLAX_038200"/>
<protein>
    <recommendedName>
        <fullName evidence="4">VWFA domain-containing protein</fullName>
    </recommendedName>
</protein>
<dbReference type="SMART" id="SM00327">
    <property type="entry name" value="VWA"/>
    <property type="match status" value="2"/>
</dbReference>
<evidence type="ECO:0000256" key="3">
    <source>
        <dbReference type="SAM" id="Phobius"/>
    </source>
</evidence>
<feature type="disulfide bond" evidence="2">
    <location>
        <begin position="591"/>
        <end position="609"/>
    </location>
</feature>
<feature type="disulfide bond" evidence="2">
    <location>
        <begin position="234"/>
        <end position="249"/>
    </location>
</feature>
<feature type="domain" description="VWFA" evidence="4">
    <location>
        <begin position="257"/>
        <end position="431"/>
    </location>
</feature>
<dbReference type="InterPro" id="IPR002172">
    <property type="entry name" value="LDrepeatLR_classA_rpt"/>
</dbReference>
<dbReference type="PANTHER" id="PTHR24020">
    <property type="entry name" value="COLLAGEN ALPHA"/>
    <property type="match status" value="1"/>
</dbReference>
<dbReference type="STRING" id="6526.A0A2C9KUT8"/>